<organism evidence="1 2">
    <name type="scientific">Taibaiella lutea</name>
    <dbReference type="NCBI Taxonomy" id="2608001"/>
    <lineage>
        <taxon>Bacteria</taxon>
        <taxon>Pseudomonadati</taxon>
        <taxon>Bacteroidota</taxon>
        <taxon>Chitinophagia</taxon>
        <taxon>Chitinophagales</taxon>
        <taxon>Chitinophagaceae</taxon>
        <taxon>Taibaiella</taxon>
    </lineage>
</organism>
<reference evidence="1 2" key="1">
    <citation type="submission" date="2019-09" db="EMBL/GenBank/DDBJ databases">
        <title>Genome sequence and assembly of Taibaiella sp.</title>
        <authorList>
            <person name="Chhetri G."/>
        </authorList>
    </citation>
    <scope>NUCLEOTIDE SEQUENCE [LARGE SCALE GENOMIC DNA]</scope>
    <source>
        <strain evidence="1 2">KVB11</strain>
    </source>
</reference>
<gene>
    <name evidence="1" type="ORF">F0919_01845</name>
</gene>
<proteinExistence type="predicted"/>
<evidence type="ECO:0000313" key="2">
    <source>
        <dbReference type="Proteomes" id="UP000323632"/>
    </source>
</evidence>
<keyword evidence="2" id="KW-1185">Reference proteome</keyword>
<protein>
    <submittedName>
        <fullName evidence="1">Helix-turn-helix domain-containing protein</fullName>
    </submittedName>
</protein>
<evidence type="ECO:0000313" key="1">
    <source>
        <dbReference type="EMBL" id="KAA5536433.1"/>
    </source>
</evidence>
<dbReference type="EMBL" id="VWSH01000001">
    <property type="protein sequence ID" value="KAA5536433.1"/>
    <property type="molecule type" value="Genomic_DNA"/>
</dbReference>
<name>A0A5M6CN11_9BACT</name>
<comment type="caution">
    <text evidence="1">The sequence shown here is derived from an EMBL/GenBank/DDBJ whole genome shotgun (WGS) entry which is preliminary data.</text>
</comment>
<dbReference type="RefSeq" id="WP_150031004.1">
    <property type="nucleotide sequence ID" value="NZ_VWSH01000001.1"/>
</dbReference>
<sequence>MIRLNLDPVFTARGIERPYYFLTHNGFTHNIANLLIAGKQQGINFKYLERLCTLLWCEPHDLLLWEPADVTKVPADHPLRPLLHTGDKEKNFRKMMSKVPYKKLNDISDVLKKEIEE</sequence>
<dbReference type="AlphaFoldDB" id="A0A5M6CN11"/>
<dbReference type="Proteomes" id="UP000323632">
    <property type="component" value="Unassembled WGS sequence"/>
</dbReference>
<accession>A0A5M6CN11</accession>